<evidence type="ECO:0000313" key="2">
    <source>
        <dbReference type="Proteomes" id="UP001216139"/>
    </source>
</evidence>
<gene>
    <name evidence="1" type="ORF">PQO05_20690</name>
</gene>
<dbReference type="EMBL" id="CP117167">
    <property type="protein sequence ID" value="WCT11160.1"/>
    <property type="molecule type" value="Genomic_DNA"/>
</dbReference>
<dbReference type="RefSeq" id="WP_273629351.1">
    <property type="nucleotide sequence ID" value="NZ_CP117167.1"/>
</dbReference>
<accession>A0ABY7T3Y4</accession>
<proteinExistence type="predicted"/>
<protein>
    <submittedName>
        <fullName evidence="1">Uncharacterized protein</fullName>
    </submittedName>
</protein>
<name>A0ABY7T3Y4_9SPHI</name>
<organism evidence="1 2">
    <name type="scientific">Mucilaginibacter jinjuensis</name>
    <dbReference type="NCBI Taxonomy" id="1176721"/>
    <lineage>
        <taxon>Bacteria</taxon>
        <taxon>Pseudomonadati</taxon>
        <taxon>Bacteroidota</taxon>
        <taxon>Sphingobacteriia</taxon>
        <taxon>Sphingobacteriales</taxon>
        <taxon>Sphingobacteriaceae</taxon>
        <taxon>Mucilaginibacter</taxon>
    </lineage>
</organism>
<dbReference type="Proteomes" id="UP001216139">
    <property type="component" value="Chromosome"/>
</dbReference>
<keyword evidence="2" id="KW-1185">Reference proteome</keyword>
<reference evidence="1 2" key="1">
    <citation type="submission" date="2023-02" db="EMBL/GenBank/DDBJ databases">
        <title>Genome sequence of Mucilaginibacter jinjuensis strain KACC 16571.</title>
        <authorList>
            <person name="Kim S."/>
            <person name="Heo J."/>
            <person name="Kwon S.-W."/>
        </authorList>
    </citation>
    <scope>NUCLEOTIDE SEQUENCE [LARGE SCALE GENOMIC DNA]</scope>
    <source>
        <strain evidence="1 2">KACC 16571</strain>
    </source>
</reference>
<evidence type="ECO:0000313" key="1">
    <source>
        <dbReference type="EMBL" id="WCT11160.1"/>
    </source>
</evidence>
<sequence length="79" mass="8812">MNDWIDIQCLIAGEPSNIVAHKEYMPDAAKSTYFLTQGRNRLGSIAKSANGKYVAVNSTELTQTDIDNIGEKIDQYFNL</sequence>